<comment type="caution">
    <text evidence="2">The sequence shown here is derived from an EMBL/GenBank/DDBJ whole genome shotgun (WGS) entry which is preliminary data.</text>
</comment>
<name>A0A2H0UNZ8_9BACT</name>
<evidence type="ECO:0000313" key="2">
    <source>
        <dbReference type="EMBL" id="PIR88149.1"/>
    </source>
</evidence>
<proteinExistence type="predicted"/>
<sequence>MLIYTAELTFLGREEIRRAIRISHATGRAPAHRAKIDKWEGATMSTEHGTEKEPLAAEKATAKPSKMTLASLMADVQRDFARQTGTSLTVARKGMAPLR</sequence>
<evidence type="ECO:0000313" key="3">
    <source>
        <dbReference type="Proteomes" id="UP000230903"/>
    </source>
</evidence>
<organism evidence="2 3">
    <name type="scientific">Candidatus Harrisonbacteria bacterium CG10_big_fil_rev_8_21_14_0_10_45_28</name>
    <dbReference type="NCBI Taxonomy" id="1974586"/>
    <lineage>
        <taxon>Bacteria</taxon>
        <taxon>Candidatus Harrisoniibacteriota</taxon>
    </lineage>
</organism>
<protein>
    <submittedName>
        <fullName evidence="2">Uncharacterized protein</fullName>
    </submittedName>
</protein>
<dbReference type="EMBL" id="PFBC01000013">
    <property type="protein sequence ID" value="PIR88149.1"/>
    <property type="molecule type" value="Genomic_DNA"/>
</dbReference>
<evidence type="ECO:0000256" key="1">
    <source>
        <dbReference type="SAM" id="MobiDB-lite"/>
    </source>
</evidence>
<dbReference type="Proteomes" id="UP000230903">
    <property type="component" value="Unassembled WGS sequence"/>
</dbReference>
<gene>
    <name evidence="2" type="ORF">COU10_00795</name>
</gene>
<feature type="region of interest" description="Disordered" evidence="1">
    <location>
        <begin position="41"/>
        <end position="63"/>
    </location>
</feature>
<accession>A0A2H0UNZ8</accession>
<reference evidence="3" key="1">
    <citation type="submission" date="2017-09" db="EMBL/GenBank/DDBJ databases">
        <title>Depth-based differentiation of microbial function through sediment-hosted aquifers and enrichment of novel symbionts in the deep terrestrial subsurface.</title>
        <authorList>
            <person name="Probst A.J."/>
            <person name="Ladd B."/>
            <person name="Jarett J.K."/>
            <person name="Geller-Mcgrath D.E."/>
            <person name="Sieber C.M.K."/>
            <person name="Emerson J.B."/>
            <person name="Anantharaman K."/>
            <person name="Thomas B.C."/>
            <person name="Malmstrom R."/>
            <person name="Stieglmeier M."/>
            <person name="Klingl A."/>
            <person name="Woyke T."/>
            <person name="Ryan C.M."/>
            <person name="Banfield J.F."/>
        </authorList>
    </citation>
    <scope>NUCLEOTIDE SEQUENCE [LARGE SCALE GENOMIC DNA]</scope>
</reference>
<dbReference type="AlphaFoldDB" id="A0A2H0UNZ8"/>